<dbReference type="RefSeq" id="WP_092457787.1">
    <property type="nucleotide sequence ID" value="NZ_FOJI01000023.1"/>
</dbReference>
<reference evidence="2 3" key="1">
    <citation type="submission" date="2016-10" db="EMBL/GenBank/DDBJ databases">
        <authorList>
            <person name="de Groot N.N."/>
        </authorList>
    </citation>
    <scope>NUCLEOTIDE SEQUENCE [LARGE SCALE GENOMIC DNA]</scope>
    <source>
        <strain evidence="2 3">DSM 9179</strain>
    </source>
</reference>
<dbReference type="OrthoDB" id="3596at2"/>
<evidence type="ECO:0000313" key="2">
    <source>
        <dbReference type="EMBL" id="SEW44767.1"/>
    </source>
</evidence>
<dbReference type="SUPFAM" id="SSF159713">
    <property type="entry name" value="Dhaf3308-like"/>
    <property type="match status" value="1"/>
</dbReference>
<dbReference type="STRING" id="99656.SAMN05421659_12316"/>
<protein>
    <submittedName>
        <fullName evidence="2">Putative heavy-metal chelation</fullName>
    </submittedName>
</protein>
<evidence type="ECO:0000259" key="1">
    <source>
        <dbReference type="Pfam" id="PF04016"/>
    </source>
</evidence>
<organism evidence="2 3">
    <name type="scientific">[Clostridium] fimetarium</name>
    <dbReference type="NCBI Taxonomy" id="99656"/>
    <lineage>
        <taxon>Bacteria</taxon>
        <taxon>Bacillati</taxon>
        <taxon>Bacillota</taxon>
        <taxon>Clostridia</taxon>
        <taxon>Lachnospirales</taxon>
        <taxon>Lachnospiraceae</taxon>
    </lineage>
</organism>
<accession>A0A1I0RU67</accession>
<feature type="domain" description="Putative heavy-metal chelation" evidence="1">
    <location>
        <begin position="141"/>
        <end position="220"/>
    </location>
</feature>
<sequence length="246" mass="27674">MTEDQLYNKLKDEFEKIIINNNIQADLVLIKSRSLSPEEAIGITERKDFPILTGKEVMLQAEYQGFYGQAFTDAPSIFSGTLSQILELDLMNDNHSRGLFISTMNAVMRKLDLADHTIHCKNDGPELCGKQFVPYMKDHYNNPKIALIGYQPSILENLAAVFDLRVLDLNPDNVGQLRYCIKVEHGINDYDEVINWADIILCTGSTICNGTIVNFLNLNKDVLFFGTSIAGAATILELKRVCFESE</sequence>
<dbReference type="Pfam" id="PF04016">
    <property type="entry name" value="DUF364"/>
    <property type="match status" value="1"/>
</dbReference>
<proteinExistence type="predicted"/>
<dbReference type="EMBL" id="FOJI01000023">
    <property type="protein sequence ID" value="SEW44767.1"/>
    <property type="molecule type" value="Genomic_DNA"/>
</dbReference>
<dbReference type="InterPro" id="IPR007161">
    <property type="entry name" value="DUF364"/>
</dbReference>
<dbReference type="Proteomes" id="UP000199701">
    <property type="component" value="Unassembled WGS sequence"/>
</dbReference>
<keyword evidence="3" id="KW-1185">Reference proteome</keyword>
<evidence type="ECO:0000313" key="3">
    <source>
        <dbReference type="Proteomes" id="UP000199701"/>
    </source>
</evidence>
<gene>
    <name evidence="2" type="ORF">SAMN05421659_12316</name>
</gene>
<dbReference type="AlphaFoldDB" id="A0A1I0RU67"/>
<dbReference type="Gene3D" id="3.40.50.11590">
    <property type="match status" value="1"/>
</dbReference>
<name>A0A1I0RU67_9FIRM</name>